<accession>A0A316DI34</accession>
<organism evidence="3 4">
    <name type="scientific">Arcicella aurantiaca</name>
    <dbReference type="NCBI Taxonomy" id="591202"/>
    <lineage>
        <taxon>Bacteria</taxon>
        <taxon>Pseudomonadati</taxon>
        <taxon>Bacteroidota</taxon>
        <taxon>Cytophagia</taxon>
        <taxon>Cytophagales</taxon>
        <taxon>Flectobacillaceae</taxon>
        <taxon>Arcicella</taxon>
    </lineage>
</organism>
<evidence type="ECO:0000313" key="4">
    <source>
        <dbReference type="Proteomes" id="UP000245489"/>
    </source>
</evidence>
<dbReference type="PANTHER" id="PTHR43640">
    <property type="entry name" value="OS07G0260300 PROTEIN"/>
    <property type="match status" value="1"/>
</dbReference>
<dbReference type="InterPro" id="IPR013766">
    <property type="entry name" value="Thioredoxin_domain"/>
</dbReference>
<dbReference type="EMBL" id="QGGO01000033">
    <property type="protein sequence ID" value="PWK17814.1"/>
    <property type="molecule type" value="Genomic_DNA"/>
</dbReference>
<dbReference type="AlphaFoldDB" id="A0A316DI34"/>
<evidence type="ECO:0000313" key="3">
    <source>
        <dbReference type="EMBL" id="PWK17814.1"/>
    </source>
</evidence>
<reference evidence="3 4" key="1">
    <citation type="submission" date="2018-05" db="EMBL/GenBank/DDBJ databases">
        <title>Genomic Encyclopedia of Archaeal and Bacterial Type Strains, Phase II (KMG-II): from individual species to whole genera.</title>
        <authorList>
            <person name="Goeker M."/>
        </authorList>
    </citation>
    <scope>NUCLEOTIDE SEQUENCE [LARGE SCALE GENOMIC DNA]</scope>
    <source>
        <strain evidence="3 4">DSM 22214</strain>
    </source>
</reference>
<dbReference type="PANTHER" id="PTHR43640:SF1">
    <property type="entry name" value="THIOREDOXIN-DEPENDENT PEROXIREDOXIN"/>
    <property type="match status" value="1"/>
</dbReference>
<feature type="transmembrane region" description="Helical" evidence="1">
    <location>
        <begin position="7"/>
        <end position="27"/>
    </location>
</feature>
<dbReference type="CDD" id="cd02969">
    <property type="entry name" value="PRX_like1"/>
    <property type="match status" value="1"/>
</dbReference>
<evidence type="ECO:0000259" key="2">
    <source>
        <dbReference type="PROSITE" id="PS51352"/>
    </source>
</evidence>
<protein>
    <submittedName>
        <fullName evidence="3">Peroxiredoxin</fullName>
    </submittedName>
</protein>
<comment type="caution">
    <text evidence="3">The sequence shown here is derived from an EMBL/GenBank/DDBJ whole genome shotgun (WGS) entry which is preliminary data.</text>
</comment>
<sequence>MKKIMKKIYILSSVAVVVMGLAILFAFNNDTNTLIDKGYAIGDVVADFKLKSTSGGVTSMAENRSAKGYIIVFTCNHCPFSKAYESRIMALDKKYASQGYPVLAINPNDPAAYEEDSFENMQAVAKSKGYTFEYLQDETQNVARAFGAARTPSVFVVKREGDKFIMQYIGGIDDNTQDANGVTKRYVEDAVNSLLVGKPVVVNVTKSVGCAIKWKGV</sequence>
<dbReference type="Pfam" id="PF00578">
    <property type="entry name" value="AhpC-TSA"/>
    <property type="match status" value="1"/>
</dbReference>
<dbReference type="Gene3D" id="3.40.30.10">
    <property type="entry name" value="Glutaredoxin"/>
    <property type="match status" value="1"/>
</dbReference>
<dbReference type="GO" id="GO:0016491">
    <property type="term" value="F:oxidoreductase activity"/>
    <property type="evidence" value="ECO:0007669"/>
    <property type="project" value="InterPro"/>
</dbReference>
<gene>
    <name evidence="3" type="ORF">LV89_04261</name>
</gene>
<dbReference type="SUPFAM" id="SSF52833">
    <property type="entry name" value="Thioredoxin-like"/>
    <property type="match status" value="1"/>
</dbReference>
<dbReference type="InterPro" id="IPR036249">
    <property type="entry name" value="Thioredoxin-like_sf"/>
</dbReference>
<dbReference type="PROSITE" id="PS51352">
    <property type="entry name" value="THIOREDOXIN_2"/>
    <property type="match status" value="1"/>
</dbReference>
<keyword evidence="1" id="KW-1133">Transmembrane helix</keyword>
<dbReference type="InterPro" id="IPR000866">
    <property type="entry name" value="AhpC/TSA"/>
</dbReference>
<keyword evidence="1" id="KW-0472">Membrane</keyword>
<dbReference type="GO" id="GO:0016209">
    <property type="term" value="F:antioxidant activity"/>
    <property type="evidence" value="ECO:0007669"/>
    <property type="project" value="InterPro"/>
</dbReference>
<keyword evidence="1" id="KW-0812">Transmembrane</keyword>
<feature type="domain" description="Thioredoxin" evidence="2">
    <location>
        <begin position="39"/>
        <end position="192"/>
    </location>
</feature>
<evidence type="ECO:0000256" key="1">
    <source>
        <dbReference type="SAM" id="Phobius"/>
    </source>
</evidence>
<keyword evidence="4" id="KW-1185">Reference proteome</keyword>
<dbReference type="InterPro" id="IPR047262">
    <property type="entry name" value="PRX-like1"/>
</dbReference>
<name>A0A316DI34_9BACT</name>
<dbReference type="Proteomes" id="UP000245489">
    <property type="component" value="Unassembled WGS sequence"/>
</dbReference>
<proteinExistence type="predicted"/>